<dbReference type="PROSITE" id="PS51084">
    <property type="entry name" value="HIT_2"/>
    <property type="match status" value="1"/>
</dbReference>
<keyword evidence="4" id="KW-1185">Reference proteome</keyword>
<evidence type="ECO:0000313" key="3">
    <source>
        <dbReference type="EMBL" id="GAA1543215.1"/>
    </source>
</evidence>
<feature type="short sequence motif" description="Histidine triad motif" evidence="1">
    <location>
        <begin position="91"/>
        <end position="95"/>
    </location>
</feature>
<evidence type="ECO:0000259" key="2">
    <source>
        <dbReference type="PROSITE" id="PS51084"/>
    </source>
</evidence>
<dbReference type="Proteomes" id="UP001501791">
    <property type="component" value="Unassembled WGS sequence"/>
</dbReference>
<comment type="caution">
    <text evidence="3">The sequence shown here is derived from an EMBL/GenBank/DDBJ whole genome shotgun (WGS) entry which is preliminary data.</text>
</comment>
<evidence type="ECO:0000256" key="1">
    <source>
        <dbReference type="PROSITE-ProRule" id="PRU00464"/>
    </source>
</evidence>
<gene>
    <name evidence="3" type="ORF">GCM10009691_17240</name>
</gene>
<name>A0ABP4MFA8_9MICO</name>
<proteinExistence type="predicted"/>
<organism evidence="3 4">
    <name type="scientific">Brevibacterium picturae</name>
    <dbReference type="NCBI Taxonomy" id="260553"/>
    <lineage>
        <taxon>Bacteria</taxon>
        <taxon>Bacillati</taxon>
        <taxon>Actinomycetota</taxon>
        <taxon>Actinomycetes</taxon>
        <taxon>Micrococcales</taxon>
        <taxon>Brevibacteriaceae</taxon>
        <taxon>Brevibacterium</taxon>
    </lineage>
</organism>
<accession>A0ABP4MFA8</accession>
<sequence length="134" mass="14941">MATIFTKIINGEIPGTFVYQDDVCVAFLDVAPMTEGHVMVVPREEISHWIDADQDLLNHLMKVARQVGRAQQEAFDCERIGMLVVGYEVPHLHIHVLATNSMDDFDISDRAPMQSPAALAGPAEKIRRALEQQS</sequence>
<dbReference type="SUPFAM" id="SSF54197">
    <property type="entry name" value="HIT-like"/>
    <property type="match status" value="1"/>
</dbReference>
<dbReference type="Gene3D" id="3.30.428.10">
    <property type="entry name" value="HIT-like"/>
    <property type="match status" value="1"/>
</dbReference>
<dbReference type="EMBL" id="BAAALY010000006">
    <property type="protein sequence ID" value="GAA1543215.1"/>
    <property type="molecule type" value="Genomic_DNA"/>
</dbReference>
<dbReference type="PRINTS" id="PR00332">
    <property type="entry name" value="HISTRIAD"/>
</dbReference>
<feature type="domain" description="HIT" evidence="2">
    <location>
        <begin position="4"/>
        <end position="107"/>
    </location>
</feature>
<dbReference type="InterPro" id="IPR011146">
    <property type="entry name" value="HIT-like"/>
</dbReference>
<protein>
    <submittedName>
        <fullName evidence="3">HIT family protein</fullName>
    </submittedName>
</protein>
<dbReference type="Pfam" id="PF01230">
    <property type="entry name" value="HIT"/>
    <property type="match status" value="1"/>
</dbReference>
<dbReference type="PANTHER" id="PTHR46648:SF1">
    <property type="entry name" value="ADENOSINE 5'-MONOPHOSPHORAMIDASE HNT1"/>
    <property type="match status" value="1"/>
</dbReference>
<dbReference type="InterPro" id="IPR001310">
    <property type="entry name" value="Histidine_triad_HIT"/>
</dbReference>
<dbReference type="InterPro" id="IPR036265">
    <property type="entry name" value="HIT-like_sf"/>
</dbReference>
<dbReference type="RefSeq" id="WP_346035833.1">
    <property type="nucleotide sequence ID" value="NZ_BAAALY010000006.1"/>
</dbReference>
<dbReference type="PANTHER" id="PTHR46648">
    <property type="entry name" value="HIT FAMILY PROTEIN 1"/>
    <property type="match status" value="1"/>
</dbReference>
<evidence type="ECO:0000313" key="4">
    <source>
        <dbReference type="Proteomes" id="UP001501791"/>
    </source>
</evidence>
<reference evidence="4" key="1">
    <citation type="journal article" date="2019" name="Int. J. Syst. Evol. Microbiol.">
        <title>The Global Catalogue of Microorganisms (GCM) 10K type strain sequencing project: providing services to taxonomists for standard genome sequencing and annotation.</title>
        <authorList>
            <consortium name="The Broad Institute Genomics Platform"/>
            <consortium name="The Broad Institute Genome Sequencing Center for Infectious Disease"/>
            <person name="Wu L."/>
            <person name="Ma J."/>
        </authorList>
    </citation>
    <scope>NUCLEOTIDE SEQUENCE [LARGE SCALE GENOMIC DNA]</scope>
    <source>
        <strain evidence="4">JCM 13319</strain>
    </source>
</reference>